<dbReference type="InterPro" id="IPR008869">
    <property type="entry name" value="MlaC/ttg2D"/>
</dbReference>
<dbReference type="PANTHER" id="PTHR36573">
    <property type="entry name" value="INTERMEMBRANE PHOSPHOLIPID TRANSPORT SYSTEM BINDING PROTEIN MLAC"/>
    <property type="match status" value="1"/>
</dbReference>
<dbReference type="Gene3D" id="3.10.450.50">
    <property type="match status" value="1"/>
</dbReference>
<protein>
    <submittedName>
        <fullName evidence="2">Uncharacterized protein</fullName>
    </submittedName>
</protein>
<feature type="chain" id="PRO_5012281990" evidence="1">
    <location>
        <begin position="28"/>
        <end position="209"/>
    </location>
</feature>
<sequence>MFRRTLIRAVPTVMLGAALALPGVSWADEAPNTFIEKVTNQVLDTIRNDPAIKSGQFAPVMAAVDRIVLPNVNFKRMTASATGPGWRKATPQQQQQLQTEFKTLLVRTYAGALKSVSNETVEVLPLRNATGNEVLVRSLVRGKGDPIQLDYRLEKTPGKGQGWQVYDVNIMGVWMVESYRNQFAQAINAGGVDGLIKQLQDRNQANAAR</sequence>
<dbReference type="Proteomes" id="UP000196138">
    <property type="component" value="Chromosome"/>
</dbReference>
<dbReference type="OrthoDB" id="9798905at2"/>
<accession>A0A1Y0EJR9</accession>
<reference evidence="2 3" key="1">
    <citation type="submission" date="2017-05" db="EMBL/GenBank/DDBJ databases">
        <authorList>
            <person name="Song R."/>
            <person name="Chenine A.L."/>
            <person name="Ruprecht R.M."/>
        </authorList>
    </citation>
    <scope>NUCLEOTIDE SEQUENCE [LARGE SCALE GENOMIC DNA]</scope>
    <source>
        <strain evidence="2 3">DSM 26136</strain>
    </source>
</reference>
<dbReference type="PANTHER" id="PTHR36573:SF1">
    <property type="entry name" value="INTERMEMBRANE PHOSPHOLIPID TRANSPORT SYSTEM BINDING PROTEIN MLAC"/>
    <property type="match status" value="1"/>
</dbReference>
<organism evidence="2 3">
    <name type="scientific">Comamonas serinivorans</name>
    <dbReference type="NCBI Taxonomy" id="1082851"/>
    <lineage>
        <taxon>Bacteria</taxon>
        <taxon>Pseudomonadati</taxon>
        <taxon>Pseudomonadota</taxon>
        <taxon>Betaproteobacteria</taxon>
        <taxon>Burkholderiales</taxon>
        <taxon>Comamonadaceae</taxon>
        <taxon>Comamonas</taxon>
    </lineage>
</organism>
<dbReference type="Pfam" id="PF05494">
    <property type="entry name" value="MlaC"/>
    <property type="match status" value="1"/>
</dbReference>
<evidence type="ECO:0000313" key="3">
    <source>
        <dbReference type="Proteomes" id="UP000196138"/>
    </source>
</evidence>
<dbReference type="KEGG" id="cser:CCO03_03630"/>
<dbReference type="EMBL" id="CP021455">
    <property type="protein sequence ID" value="ARU03894.1"/>
    <property type="molecule type" value="Genomic_DNA"/>
</dbReference>
<evidence type="ECO:0000313" key="2">
    <source>
        <dbReference type="EMBL" id="ARU03894.1"/>
    </source>
</evidence>
<keyword evidence="1" id="KW-0732">Signal</keyword>
<name>A0A1Y0EJR9_9BURK</name>
<dbReference type="RefSeq" id="WP_087277391.1">
    <property type="nucleotide sequence ID" value="NZ_CP021455.1"/>
</dbReference>
<dbReference type="AlphaFoldDB" id="A0A1Y0EJR9"/>
<proteinExistence type="predicted"/>
<gene>
    <name evidence="2" type="ORF">CCO03_03630</name>
</gene>
<feature type="signal peptide" evidence="1">
    <location>
        <begin position="1"/>
        <end position="27"/>
    </location>
</feature>
<evidence type="ECO:0000256" key="1">
    <source>
        <dbReference type="SAM" id="SignalP"/>
    </source>
</evidence>
<dbReference type="Gene3D" id="1.10.10.640">
    <property type="entry name" value="phospholipid-binding protein"/>
    <property type="match status" value="1"/>
</dbReference>
<dbReference type="PIRSF" id="PIRSF004649">
    <property type="entry name" value="MlaC"/>
    <property type="match status" value="1"/>
</dbReference>
<keyword evidence="3" id="KW-1185">Reference proteome</keyword>